<evidence type="ECO:0008006" key="3">
    <source>
        <dbReference type="Google" id="ProtNLM"/>
    </source>
</evidence>
<name>A0A1T4M3H7_9GAMM</name>
<dbReference type="PANTHER" id="PTHR35602">
    <property type="entry name" value="ESTERASE YQIA-RELATED"/>
    <property type="match status" value="1"/>
</dbReference>
<dbReference type="Proteomes" id="UP000191418">
    <property type="component" value="Unassembled WGS sequence"/>
</dbReference>
<protein>
    <recommendedName>
        <fullName evidence="3">Esterase</fullName>
    </recommendedName>
</protein>
<dbReference type="InterPro" id="IPR029058">
    <property type="entry name" value="AB_hydrolase_fold"/>
</dbReference>
<organism evidence="1 2">
    <name type="scientific">Oceanospirillum multiglobuliferum</name>
    <dbReference type="NCBI Taxonomy" id="64969"/>
    <lineage>
        <taxon>Bacteria</taxon>
        <taxon>Pseudomonadati</taxon>
        <taxon>Pseudomonadota</taxon>
        <taxon>Gammaproteobacteria</taxon>
        <taxon>Oceanospirillales</taxon>
        <taxon>Oceanospirillaceae</taxon>
        <taxon>Oceanospirillum</taxon>
    </lineage>
</organism>
<dbReference type="PANTHER" id="PTHR35602:SF3">
    <property type="entry name" value="ESTERASE YQIA"/>
    <property type="match status" value="1"/>
</dbReference>
<dbReference type="OrthoDB" id="9814831at2"/>
<sequence>MATEHLIYIHGFNSSPLSFKARQLKAHVHTNQLDVTVHCPELSHWPKTAMQQLIELIESLSGGITLVGSSLGGFYSTALLARYPELKAVLVNPAVAPHKLLPAYLGDNENLYSGERYQLTLEHMHQLEQLHLAKPIGCERMLVLLQTADETLNYLDAVAYYNGAQLDISLGGSHGYDQFETKLAQLLDFAEIPYQQPLTLLPAFVPAEPSGTDQ</sequence>
<proteinExistence type="predicted"/>
<dbReference type="STRING" id="64969.SAMN02745127_00640"/>
<reference evidence="1 2" key="1">
    <citation type="submission" date="2017-01" db="EMBL/GenBank/DDBJ databases">
        <title>Genome Sequencing of a Marine Spirillum, Oceanospirillum multiglobuliferum ATCC 33336, from Japan.</title>
        <authorList>
            <person name="Carney J.G."/>
            <person name="Trachtenberg A.M."/>
            <person name="Rheaume B.A."/>
            <person name="Linnane J.D."/>
            <person name="Pitts N.L."/>
            <person name="Mykles D.L."/>
            <person name="Maclea K.S."/>
        </authorList>
    </citation>
    <scope>NUCLEOTIDE SEQUENCE [LARGE SCALE GENOMIC DNA]</scope>
    <source>
        <strain evidence="1 2">ATCC 33336</strain>
    </source>
</reference>
<gene>
    <name evidence="1" type="ORF">BTE48_04615</name>
</gene>
<keyword evidence="2" id="KW-1185">Reference proteome</keyword>
<dbReference type="EMBL" id="MTSM01000004">
    <property type="protein sequence ID" value="OPX56261.1"/>
    <property type="molecule type" value="Genomic_DNA"/>
</dbReference>
<accession>A0A1T4M3H7</accession>
<dbReference type="Pfam" id="PF05728">
    <property type="entry name" value="UPF0227"/>
    <property type="match status" value="1"/>
</dbReference>
<dbReference type="InterPro" id="IPR008886">
    <property type="entry name" value="UPF0227/Esterase_YqiA"/>
</dbReference>
<dbReference type="RefSeq" id="WP_078744248.1">
    <property type="nucleotide sequence ID" value="NZ_FUXG01000003.1"/>
</dbReference>
<dbReference type="Gene3D" id="3.40.50.1820">
    <property type="entry name" value="alpha/beta hydrolase"/>
    <property type="match status" value="1"/>
</dbReference>
<dbReference type="AlphaFoldDB" id="A0A1T4M3H7"/>
<dbReference type="SUPFAM" id="SSF53474">
    <property type="entry name" value="alpha/beta-Hydrolases"/>
    <property type="match status" value="1"/>
</dbReference>
<comment type="caution">
    <text evidence="1">The sequence shown here is derived from an EMBL/GenBank/DDBJ whole genome shotgun (WGS) entry which is preliminary data.</text>
</comment>
<evidence type="ECO:0000313" key="1">
    <source>
        <dbReference type="EMBL" id="OPX56261.1"/>
    </source>
</evidence>
<evidence type="ECO:0000313" key="2">
    <source>
        <dbReference type="Proteomes" id="UP000191418"/>
    </source>
</evidence>